<evidence type="ECO:0000313" key="2">
    <source>
        <dbReference type="Proteomes" id="UP000234323"/>
    </source>
</evidence>
<comment type="caution">
    <text evidence="1">The sequence shown here is derived from an EMBL/GenBank/DDBJ whole genome shotgun (WGS) entry which is preliminary data.</text>
</comment>
<dbReference type="EMBL" id="LLXI01003653">
    <property type="protein sequence ID" value="PKY59608.1"/>
    <property type="molecule type" value="Genomic_DNA"/>
</dbReference>
<dbReference type="AlphaFoldDB" id="A0A2I1HL42"/>
<accession>A0A2I1HL42</accession>
<name>A0A2I1HL42_9GLOM</name>
<gene>
    <name evidence="1" type="ORF">RhiirA4_430530</name>
</gene>
<sequence length="187" mass="22359">MFGVDEKNQKSKNYKRIRSYLILRNKDESIDESPSLIKCEGCERNISKKKIKESEIGECLIYLANEESRIIKKRFEDESDIYFGINTNILKLLNEFMKNLSNRRKLDEEMYIDLMFMENFLKKTKMNIASCNSKILTELDDLRRNLRKELNEEKDRKLKEYSVEFINEALTINEFNLYWKKNLIPGG</sequence>
<dbReference type="Proteomes" id="UP000234323">
    <property type="component" value="Unassembled WGS sequence"/>
</dbReference>
<proteinExistence type="predicted"/>
<evidence type="ECO:0000313" key="1">
    <source>
        <dbReference type="EMBL" id="PKY59608.1"/>
    </source>
</evidence>
<protein>
    <submittedName>
        <fullName evidence="1">Uncharacterized protein</fullName>
    </submittedName>
</protein>
<dbReference type="VEuPathDB" id="FungiDB:RhiirFUN_014697"/>
<organism evidence="1 2">
    <name type="scientific">Rhizophagus irregularis</name>
    <dbReference type="NCBI Taxonomy" id="588596"/>
    <lineage>
        <taxon>Eukaryota</taxon>
        <taxon>Fungi</taxon>
        <taxon>Fungi incertae sedis</taxon>
        <taxon>Mucoromycota</taxon>
        <taxon>Glomeromycotina</taxon>
        <taxon>Glomeromycetes</taxon>
        <taxon>Glomerales</taxon>
        <taxon>Glomeraceae</taxon>
        <taxon>Rhizophagus</taxon>
    </lineage>
</organism>
<reference evidence="1 2" key="1">
    <citation type="submission" date="2015-10" db="EMBL/GenBank/DDBJ databases">
        <title>Genome analyses suggest a sexual origin of heterokaryosis in a supposedly ancient asexual fungus.</title>
        <authorList>
            <person name="Ropars J."/>
            <person name="Sedzielewska K."/>
            <person name="Noel J."/>
            <person name="Charron P."/>
            <person name="Farinelli L."/>
            <person name="Marton T."/>
            <person name="Kruger M."/>
            <person name="Pelin A."/>
            <person name="Brachmann A."/>
            <person name="Corradi N."/>
        </authorList>
    </citation>
    <scope>NUCLEOTIDE SEQUENCE [LARGE SCALE GENOMIC DNA]</scope>
    <source>
        <strain evidence="1 2">A4</strain>
    </source>
</reference>
<keyword evidence="2" id="KW-1185">Reference proteome</keyword>